<evidence type="ECO:0000313" key="1">
    <source>
        <dbReference type="EMBL" id="NYJ25845.1"/>
    </source>
</evidence>
<dbReference type="InterPro" id="IPR002514">
    <property type="entry name" value="Transposase_8"/>
</dbReference>
<proteinExistence type="predicted"/>
<dbReference type="InterPro" id="IPR051839">
    <property type="entry name" value="RD_transcriptional_regulator"/>
</dbReference>
<gene>
    <name evidence="1" type="ORF">HNR13_004132</name>
</gene>
<organism evidence="1 2">
    <name type="scientific">Leifsonia shinshuensis</name>
    <dbReference type="NCBI Taxonomy" id="150026"/>
    <lineage>
        <taxon>Bacteria</taxon>
        <taxon>Bacillati</taxon>
        <taxon>Actinomycetota</taxon>
        <taxon>Actinomycetes</taxon>
        <taxon>Micrococcales</taxon>
        <taxon>Microbacteriaceae</taxon>
        <taxon>Leifsonia</taxon>
    </lineage>
</organism>
<name>A0A853D5E2_9MICO</name>
<protein>
    <submittedName>
        <fullName evidence="1">Transposase-like protein</fullName>
    </submittedName>
</protein>
<sequence length="96" mass="10999">MSLNRRKFTDEFKADAVQLVVQGQRPIAQVARELEINESSLGYWVKTYRQQHPDPETAPAPVDAARIARLEAENRRLAEENAFLKEAAAFFAREQK</sequence>
<dbReference type="SUPFAM" id="SSF46689">
    <property type="entry name" value="Homeodomain-like"/>
    <property type="match status" value="1"/>
</dbReference>
<comment type="caution">
    <text evidence="1">The sequence shown here is derived from an EMBL/GenBank/DDBJ whole genome shotgun (WGS) entry which is preliminary data.</text>
</comment>
<dbReference type="PANTHER" id="PTHR33215:SF13">
    <property type="entry name" value="PROTEIN DISTAL ANTENNA"/>
    <property type="match status" value="1"/>
</dbReference>
<dbReference type="GO" id="GO:0003677">
    <property type="term" value="F:DNA binding"/>
    <property type="evidence" value="ECO:0007669"/>
    <property type="project" value="InterPro"/>
</dbReference>
<dbReference type="PANTHER" id="PTHR33215">
    <property type="entry name" value="PROTEIN DISTAL ANTENNA"/>
    <property type="match status" value="1"/>
</dbReference>
<evidence type="ECO:0000313" key="2">
    <source>
        <dbReference type="Proteomes" id="UP000578352"/>
    </source>
</evidence>
<reference evidence="1 2" key="1">
    <citation type="submission" date="2020-07" db="EMBL/GenBank/DDBJ databases">
        <title>Sequencing the genomes of 1000 actinobacteria strains.</title>
        <authorList>
            <person name="Klenk H.-P."/>
        </authorList>
    </citation>
    <scope>NUCLEOTIDE SEQUENCE [LARGE SCALE GENOMIC DNA]</scope>
    <source>
        <strain evidence="1 2">DSM 15165</strain>
    </source>
</reference>
<dbReference type="Pfam" id="PF01527">
    <property type="entry name" value="HTH_Tnp_1"/>
    <property type="match status" value="1"/>
</dbReference>
<accession>A0A853D5E2</accession>
<dbReference type="GO" id="GO:0004803">
    <property type="term" value="F:transposase activity"/>
    <property type="evidence" value="ECO:0007669"/>
    <property type="project" value="InterPro"/>
</dbReference>
<dbReference type="GO" id="GO:0006313">
    <property type="term" value="P:DNA transposition"/>
    <property type="evidence" value="ECO:0007669"/>
    <property type="project" value="InterPro"/>
</dbReference>
<dbReference type="EMBL" id="JACCFL010000001">
    <property type="protein sequence ID" value="NYJ25845.1"/>
    <property type="molecule type" value="Genomic_DNA"/>
</dbReference>
<dbReference type="AlphaFoldDB" id="A0A853D5E2"/>
<dbReference type="InterPro" id="IPR009057">
    <property type="entry name" value="Homeodomain-like_sf"/>
</dbReference>
<dbReference type="Gene3D" id="1.10.10.60">
    <property type="entry name" value="Homeodomain-like"/>
    <property type="match status" value="1"/>
</dbReference>
<dbReference type="Proteomes" id="UP000578352">
    <property type="component" value="Unassembled WGS sequence"/>
</dbReference>